<dbReference type="InterPro" id="IPR030934">
    <property type="entry name" value="Intein_C"/>
</dbReference>
<dbReference type="InterPro" id="IPR027434">
    <property type="entry name" value="Homing_endonucl"/>
</dbReference>
<dbReference type="InterPro" id="IPR036844">
    <property type="entry name" value="Hint_dom_sf"/>
</dbReference>
<dbReference type="SUPFAM" id="SSF51294">
    <property type="entry name" value="Hedgehog/intein (Hint) domain"/>
    <property type="match status" value="1"/>
</dbReference>
<dbReference type="GO" id="GO:0051539">
    <property type="term" value="F:4 iron, 4 sulfur cluster binding"/>
    <property type="evidence" value="ECO:0007669"/>
    <property type="project" value="UniProtKB-KW"/>
</dbReference>
<dbReference type="NCBIfam" id="TIGR01445">
    <property type="entry name" value="intein_Nterm"/>
    <property type="match status" value="1"/>
</dbReference>
<name>H5SR04_ACEAU</name>
<dbReference type="PROSITE" id="PS50818">
    <property type="entry name" value="INTEIN_C_TER"/>
    <property type="match status" value="1"/>
</dbReference>
<dbReference type="PROSITE" id="PS50819">
    <property type="entry name" value="INTEIN_ENDONUCLEASE"/>
    <property type="match status" value="1"/>
</dbReference>
<keyword evidence="7" id="KW-0408">Iron</keyword>
<dbReference type="NCBIfam" id="TIGR01443">
    <property type="entry name" value="intein_Cterm"/>
    <property type="match status" value="1"/>
</dbReference>
<accession>H5SR04</accession>
<dbReference type="PROSITE" id="PS50817">
    <property type="entry name" value="INTEIN_N_TER"/>
    <property type="match status" value="1"/>
</dbReference>
<dbReference type="InterPro" id="IPR007197">
    <property type="entry name" value="rSAM"/>
</dbReference>
<dbReference type="InterPro" id="IPR004042">
    <property type="entry name" value="Intein_endonuc_central"/>
</dbReference>
<evidence type="ECO:0000256" key="8">
    <source>
        <dbReference type="ARBA" id="ARBA00023014"/>
    </source>
</evidence>
<dbReference type="InterPro" id="IPR034457">
    <property type="entry name" value="Organic_radical-activating"/>
</dbReference>
<evidence type="ECO:0000259" key="10">
    <source>
        <dbReference type="PROSITE" id="PS51918"/>
    </source>
</evidence>
<evidence type="ECO:0000256" key="6">
    <source>
        <dbReference type="ARBA" id="ARBA00023000"/>
    </source>
</evidence>
<evidence type="ECO:0000259" key="9">
    <source>
        <dbReference type="PROSITE" id="PS50819"/>
    </source>
</evidence>
<dbReference type="InterPro" id="IPR004860">
    <property type="entry name" value="LAGLIDADG_dom"/>
</dbReference>
<dbReference type="InterPro" id="IPR006141">
    <property type="entry name" value="Intein_N"/>
</dbReference>
<keyword evidence="2" id="KW-0004">4Fe-4S</keyword>
<evidence type="ECO:0000256" key="5">
    <source>
        <dbReference type="ARBA" id="ARBA00022813"/>
    </source>
</evidence>
<evidence type="ECO:0000256" key="1">
    <source>
        <dbReference type="ARBA" id="ARBA00001966"/>
    </source>
</evidence>
<evidence type="ECO:0008006" key="12">
    <source>
        <dbReference type="Google" id="ProtNLM"/>
    </source>
</evidence>
<dbReference type="Pfam" id="PF04055">
    <property type="entry name" value="Radical_SAM"/>
    <property type="match status" value="1"/>
</dbReference>
<proteinExistence type="predicted"/>
<feature type="domain" description="DOD-type homing endonuclease" evidence="9">
    <location>
        <begin position="331"/>
        <end position="470"/>
    </location>
</feature>
<dbReference type="CDD" id="cd00081">
    <property type="entry name" value="Hint"/>
    <property type="match status" value="1"/>
</dbReference>
<evidence type="ECO:0000313" key="11">
    <source>
        <dbReference type="EMBL" id="BAL58521.1"/>
    </source>
</evidence>
<dbReference type="InterPro" id="IPR058240">
    <property type="entry name" value="rSAM_sf"/>
</dbReference>
<dbReference type="SMART" id="SM00305">
    <property type="entry name" value="HintC"/>
    <property type="match status" value="1"/>
</dbReference>
<evidence type="ECO:0000256" key="3">
    <source>
        <dbReference type="ARBA" id="ARBA00022691"/>
    </source>
</evidence>
<dbReference type="PROSITE" id="PS51918">
    <property type="entry name" value="RADICAL_SAM"/>
    <property type="match status" value="1"/>
</dbReference>
<dbReference type="SUPFAM" id="SSF102114">
    <property type="entry name" value="Radical SAM enzymes"/>
    <property type="match status" value="1"/>
</dbReference>
<keyword evidence="6" id="KW-0651">Protein splicing</keyword>
<comment type="cofactor">
    <cofactor evidence="1">
        <name>[4Fe-4S] cluster</name>
        <dbReference type="ChEBI" id="CHEBI:49883"/>
    </cofactor>
</comment>
<sequence length="803" mass="90783">MAVTLAELLDTRTREGELYEKLEDKRVRCFACAHRCVIFDGKRGICQVRFNRDGKLYVPWGYVSSLGLDPIEKKPFYHVLPGARTVTFGMLGCDLRCPYCLVPSTRIATTQGVIPIQELFHQAERKLHDGQADIAFPHELFVYTHSARTHRVRAIFRHEYQGPIVKISPAFLPPLECTPDHRLLATPKPKRGISPHPPSMVRADQLTRDYCLAVPKKLICSREITLEVPQLLQTLIDPSRMQRQLTRDMIIKVAELSAQGLTQTGIAARLGCSRRLVGLLQGKLAAGIWRLPELLRYDGKLFLEGEYVRLFNEHAPGIPSSLKLDERLARLLGYYCAEGCVWRDTRRRAHSAMLTFSFGRHEKHLCREVQELLKDLFGVEAHLHKRKTTLAVVSYKASLGLLFEALCGTSAQEKRVPAPLFAAPKDVIAAFLDAYVQGDGSRRPHGFVEICTVSHELAYGIAWLVLKLGMLPALRVYQAATSPIEGRVVQRAPQIFRVQWWESPTKRRCWEDQNYYYIPIRSVEVRPYQGTVYNMEVDADHTYLANFIATSNCQNWEISQTLRDRNAGALPHDVTPEELVSLAQRYGARAVISSYNEPLITSEWAVSVFKEAKGAGLLTGYVSNGNATREVLQYLRPHLDCYKIDLKTFQDKNYRVLGAVLSKILEGIAMVHELGFWLEIVTLVIPGFNDSDEELRQIAKFLVSISPDIPWHVTAFHKDYKMTDPDNTPAETLMRAAQIGYDAGLHFVYTGNLPGMTGRYENTYCSGCGALLIERYGFAILQNRLRDGHCPDCGRAIPGVWKI</sequence>
<evidence type="ECO:0000256" key="2">
    <source>
        <dbReference type="ARBA" id="ARBA00022485"/>
    </source>
</evidence>
<organism evidence="11">
    <name type="scientific">Acetithermum autotrophicum</name>
    <dbReference type="NCBI Taxonomy" id="1446466"/>
    <lineage>
        <taxon>Bacteria</taxon>
        <taxon>Candidatus Bipolaricaulota</taxon>
        <taxon>Candidatus Acetithermum</taxon>
    </lineage>
</organism>
<dbReference type="GO" id="GO:0046872">
    <property type="term" value="F:metal ion binding"/>
    <property type="evidence" value="ECO:0007669"/>
    <property type="project" value="UniProtKB-KW"/>
</dbReference>
<dbReference type="InterPro" id="IPR003586">
    <property type="entry name" value="Hint_dom_C"/>
</dbReference>
<reference evidence="11" key="2">
    <citation type="journal article" date="2012" name="PLoS ONE">
        <title>A Deeply Branching Thermophilic Bacterium with an Ancient Acetyl-CoA Pathway Dominates a Subsurface Ecosystem.</title>
        <authorList>
            <person name="Takami H."/>
            <person name="Noguchi H."/>
            <person name="Takaki Y."/>
            <person name="Uchiyama I."/>
            <person name="Toyoda A."/>
            <person name="Nishi S."/>
            <person name="Chee G.-J."/>
            <person name="Arai W."/>
            <person name="Nunoura T."/>
            <person name="Itoh T."/>
            <person name="Hattori M."/>
            <person name="Takai K."/>
        </authorList>
    </citation>
    <scope>NUCLEOTIDE SEQUENCE</scope>
</reference>
<dbReference type="InterPro" id="IPR006142">
    <property type="entry name" value="INTEIN"/>
</dbReference>
<dbReference type="PANTHER" id="PTHR30352:SF5">
    <property type="entry name" value="PYRUVATE FORMATE-LYASE 1-ACTIVATING ENZYME"/>
    <property type="match status" value="1"/>
</dbReference>
<dbReference type="GO" id="GO:0016539">
    <property type="term" value="P:intein-mediated protein splicing"/>
    <property type="evidence" value="ECO:0007669"/>
    <property type="project" value="InterPro"/>
</dbReference>
<keyword evidence="8" id="KW-0411">Iron-sulfur</keyword>
<dbReference type="Gene3D" id="3.20.20.70">
    <property type="entry name" value="Aldolase class I"/>
    <property type="match status" value="1"/>
</dbReference>
<dbReference type="SUPFAM" id="SSF55608">
    <property type="entry name" value="Homing endonucleases"/>
    <property type="match status" value="1"/>
</dbReference>
<dbReference type="GO" id="GO:0004519">
    <property type="term" value="F:endonuclease activity"/>
    <property type="evidence" value="ECO:0007669"/>
    <property type="project" value="InterPro"/>
</dbReference>
<evidence type="ECO:0000256" key="4">
    <source>
        <dbReference type="ARBA" id="ARBA00022723"/>
    </source>
</evidence>
<keyword evidence="4" id="KW-0479">Metal-binding</keyword>
<dbReference type="Gene3D" id="3.10.28.10">
    <property type="entry name" value="Homing endonucleases"/>
    <property type="match status" value="1"/>
</dbReference>
<dbReference type="PRINTS" id="PR00379">
    <property type="entry name" value="INTEIN"/>
</dbReference>
<dbReference type="EMBL" id="AP011801">
    <property type="protein sequence ID" value="BAL58521.1"/>
    <property type="molecule type" value="Genomic_DNA"/>
</dbReference>
<keyword evidence="5" id="KW-0068">Autocatalytic cleavage</keyword>
<dbReference type="Gene3D" id="2.170.16.10">
    <property type="entry name" value="Hedgehog/Intein (Hint) domain"/>
    <property type="match status" value="2"/>
</dbReference>
<keyword evidence="3" id="KW-0949">S-adenosyl-L-methionine</keyword>
<gene>
    <name evidence="11" type="ORF">HGMM_OP2C071</name>
</gene>
<dbReference type="PANTHER" id="PTHR30352">
    <property type="entry name" value="PYRUVATE FORMATE-LYASE-ACTIVATING ENZYME"/>
    <property type="match status" value="1"/>
</dbReference>
<feature type="domain" description="Radical SAM core" evidence="10">
    <location>
        <begin position="534"/>
        <end position="746"/>
    </location>
</feature>
<dbReference type="Pfam" id="PF14528">
    <property type="entry name" value="LAGLIDADG_3"/>
    <property type="match status" value="1"/>
</dbReference>
<protein>
    <recommendedName>
        <fullName evidence="12">Pyruvate formate lyase activating enzyme</fullName>
    </recommendedName>
</protein>
<reference evidence="11" key="1">
    <citation type="journal article" date="2005" name="Environ. Microbiol.">
        <title>Genetic and functional properties of uncultivated thermophilic crenarchaeotes from a subsurface gold mine as revealed by analysis of genome fragments.</title>
        <authorList>
            <person name="Nunoura T."/>
            <person name="Hirayama H."/>
            <person name="Takami H."/>
            <person name="Oida H."/>
            <person name="Nishi S."/>
            <person name="Shimamura S."/>
            <person name="Suzuki Y."/>
            <person name="Inagaki F."/>
            <person name="Takai K."/>
            <person name="Nealson K.H."/>
            <person name="Horikoshi K."/>
        </authorList>
    </citation>
    <scope>NUCLEOTIDE SEQUENCE</scope>
</reference>
<dbReference type="InterPro" id="IPR013785">
    <property type="entry name" value="Aldolase_TIM"/>
</dbReference>
<evidence type="ECO:0000256" key="7">
    <source>
        <dbReference type="ARBA" id="ARBA00023004"/>
    </source>
</evidence>
<dbReference type="AlphaFoldDB" id="H5SR04"/>